<dbReference type="Gene3D" id="1.10.260.40">
    <property type="entry name" value="lambda repressor-like DNA-binding domains"/>
    <property type="match status" value="1"/>
</dbReference>
<name>A0A917RN82_9ACTN</name>
<reference evidence="3" key="2">
    <citation type="submission" date="2020-09" db="EMBL/GenBank/DDBJ databases">
        <authorList>
            <person name="Sun Q."/>
            <person name="Ohkuma M."/>
        </authorList>
    </citation>
    <scope>NUCLEOTIDE SEQUENCE</scope>
    <source>
        <strain evidence="3">JCM 3035</strain>
    </source>
</reference>
<dbReference type="Gene3D" id="2.30.110.10">
    <property type="entry name" value="Electron Transport, Fmn-binding Protein, Chain A"/>
    <property type="match status" value="1"/>
</dbReference>
<protein>
    <recommendedName>
        <fullName evidence="2">HTH cro/C1-type domain-containing protein</fullName>
    </recommendedName>
</protein>
<dbReference type="InterPro" id="IPR001387">
    <property type="entry name" value="Cro/C1-type_HTH"/>
</dbReference>
<keyword evidence="4" id="KW-1185">Reference proteome</keyword>
<feature type="region of interest" description="Disordered" evidence="1">
    <location>
        <begin position="1"/>
        <end position="22"/>
    </location>
</feature>
<dbReference type="InterPro" id="IPR010982">
    <property type="entry name" value="Lambda_DNA-bd_dom_sf"/>
</dbReference>
<dbReference type="AlphaFoldDB" id="A0A917RN82"/>
<dbReference type="SUPFAM" id="SSF50475">
    <property type="entry name" value="FMN-binding split barrel"/>
    <property type="match status" value="1"/>
</dbReference>
<dbReference type="GO" id="GO:0003677">
    <property type="term" value="F:DNA binding"/>
    <property type="evidence" value="ECO:0007669"/>
    <property type="project" value="InterPro"/>
</dbReference>
<evidence type="ECO:0000313" key="3">
    <source>
        <dbReference type="EMBL" id="GGL16530.1"/>
    </source>
</evidence>
<proteinExistence type="predicted"/>
<dbReference type="Pfam" id="PF12900">
    <property type="entry name" value="Pyridox_ox_2"/>
    <property type="match status" value="1"/>
</dbReference>
<dbReference type="InterPro" id="IPR024747">
    <property type="entry name" value="Pyridox_Oxase-rel"/>
</dbReference>
<dbReference type="Proteomes" id="UP000637788">
    <property type="component" value="Unassembled WGS sequence"/>
</dbReference>
<feature type="domain" description="HTH cro/C1-type" evidence="2">
    <location>
        <begin position="25"/>
        <end position="80"/>
    </location>
</feature>
<dbReference type="SUPFAM" id="SSF47413">
    <property type="entry name" value="lambda repressor-like DNA-binding domains"/>
    <property type="match status" value="1"/>
</dbReference>
<dbReference type="Pfam" id="PF01381">
    <property type="entry name" value="HTH_3"/>
    <property type="match status" value="1"/>
</dbReference>
<comment type="caution">
    <text evidence="3">The sequence shown here is derived from an EMBL/GenBank/DDBJ whole genome shotgun (WGS) entry which is preliminary data.</text>
</comment>
<evidence type="ECO:0000313" key="4">
    <source>
        <dbReference type="Proteomes" id="UP000637788"/>
    </source>
</evidence>
<dbReference type="EMBL" id="BMPQ01000056">
    <property type="protein sequence ID" value="GGL16530.1"/>
    <property type="molecule type" value="Genomic_DNA"/>
</dbReference>
<evidence type="ECO:0000259" key="2">
    <source>
        <dbReference type="PROSITE" id="PS50943"/>
    </source>
</evidence>
<dbReference type="SMART" id="SM00530">
    <property type="entry name" value="HTH_XRE"/>
    <property type="match status" value="1"/>
</dbReference>
<dbReference type="RefSeq" id="WP_189327649.1">
    <property type="nucleotide sequence ID" value="NZ_BMPQ01000056.1"/>
</dbReference>
<accession>A0A917RN82</accession>
<sequence>MSDRTPSTGATTRPPSPHSDIGRRIEHRRDELGLTLQETAERAGTAPGYIQYLEQQPTAAPGIGLLIRLADALETTVAALRGGDADLPPGIGRAALHPQWNELTTEECRARLSTHGVGRLAVSTPEGPVIVPVNYSVIDGAVVFRTAPHTTPAAAAGTQVAFEVDRIDDALSQGWSVLVRGPAREVTDPDAIRQLEELAYSAPWAGGERNLWVRIDPVGITGREITVR</sequence>
<feature type="compositionally biased region" description="Polar residues" evidence="1">
    <location>
        <begin position="1"/>
        <end position="13"/>
    </location>
</feature>
<reference evidence="3" key="1">
    <citation type="journal article" date="2014" name="Int. J. Syst. Evol. Microbiol.">
        <title>Complete genome sequence of Corynebacterium casei LMG S-19264T (=DSM 44701T), isolated from a smear-ripened cheese.</title>
        <authorList>
            <consortium name="US DOE Joint Genome Institute (JGI-PGF)"/>
            <person name="Walter F."/>
            <person name="Albersmeier A."/>
            <person name="Kalinowski J."/>
            <person name="Ruckert C."/>
        </authorList>
    </citation>
    <scope>NUCLEOTIDE SEQUENCE</scope>
    <source>
        <strain evidence="3">JCM 3035</strain>
    </source>
</reference>
<gene>
    <name evidence="3" type="ORF">GCM10010094_91720</name>
</gene>
<dbReference type="PROSITE" id="PS50943">
    <property type="entry name" value="HTH_CROC1"/>
    <property type="match status" value="1"/>
</dbReference>
<organism evidence="3 4">
    <name type="scientific">Streptomyces flaveus</name>
    <dbReference type="NCBI Taxonomy" id="66370"/>
    <lineage>
        <taxon>Bacteria</taxon>
        <taxon>Bacillati</taxon>
        <taxon>Actinomycetota</taxon>
        <taxon>Actinomycetes</taxon>
        <taxon>Kitasatosporales</taxon>
        <taxon>Streptomycetaceae</taxon>
        <taxon>Streptomyces</taxon>
        <taxon>Streptomyces aurantiacus group</taxon>
    </lineage>
</organism>
<dbReference type="InterPro" id="IPR012349">
    <property type="entry name" value="Split_barrel_FMN-bd"/>
</dbReference>
<evidence type="ECO:0000256" key="1">
    <source>
        <dbReference type="SAM" id="MobiDB-lite"/>
    </source>
</evidence>
<dbReference type="CDD" id="cd00093">
    <property type="entry name" value="HTH_XRE"/>
    <property type="match status" value="1"/>
</dbReference>